<dbReference type="PROSITE" id="PS00107">
    <property type="entry name" value="PROTEIN_KINASE_ATP"/>
    <property type="match status" value="1"/>
</dbReference>
<dbReference type="CDD" id="cd13999">
    <property type="entry name" value="STKc_MAP3K-like"/>
    <property type="match status" value="1"/>
</dbReference>
<dbReference type="FunFam" id="3.30.200.20:FF:000060">
    <property type="entry name" value="Serine/threonine-protein kinase isoform 1"/>
    <property type="match status" value="1"/>
</dbReference>
<dbReference type="PROSITE" id="PS50011">
    <property type="entry name" value="PROTEIN_KINASE_DOM"/>
    <property type="match status" value="1"/>
</dbReference>
<reference evidence="15" key="1">
    <citation type="submission" date="2021-01" db="UniProtKB">
        <authorList>
            <consortium name="EnsemblPlants"/>
        </authorList>
    </citation>
    <scope>IDENTIFICATION</scope>
</reference>
<feature type="domain" description="Protein kinase" evidence="14">
    <location>
        <begin position="616"/>
        <end position="876"/>
    </location>
</feature>
<dbReference type="InterPro" id="IPR051681">
    <property type="entry name" value="Ser/Thr_Kinases-Pseudokinases"/>
</dbReference>
<evidence type="ECO:0000256" key="11">
    <source>
        <dbReference type="ARBA" id="ARBA00048679"/>
    </source>
</evidence>
<comment type="subcellular location">
    <subcellularLocation>
        <location evidence="1">Membrane</location>
    </subcellularLocation>
</comment>
<dbReference type="SUPFAM" id="SSF56112">
    <property type="entry name" value="Protein kinase-like (PK-like)"/>
    <property type="match status" value="1"/>
</dbReference>
<accession>A0A7N0TLR2</accession>
<dbReference type="InterPro" id="IPR017441">
    <property type="entry name" value="Protein_kinase_ATP_BS"/>
</dbReference>
<evidence type="ECO:0000256" key="3">
    <source>
        <dbReference type="ARBA" id="ARBA00012513"/>
    </source>
</evidence>
<evidence type="ECO:0000313" key="15">
    <source>
        <dbReference type="EnsemblPlants" id="Kaladp0039s0724.1.v1.1"/>
    </source>
</evidence>
<dbReference type="GO" id="GO:0005524">
    <property type="term" value="F:ATP binding"/>
    <property type="evidence" value="ECO:0007669"/>
    <property type="project" value="UniProtKB-UniRule"/>
</dbReference>
<feature type="region of interest" description="Disordered" evidence="13">
    <location>
        <begin position="11"/>
        <end position="44"/>
    </location>
</feature>
<evidence type="ECO:0000256" key="13">
    <source>
        <dbReference type="SAM" id="MobiDB-lite"/>
    </source>
</evidence>
<dbReference type="EnsemblPlants" id="Kaladp0039s0724.1.v1.1">
    <property type="protein sequence ID" value="Kaladp0039s0724.1.v1.1"/>
    <property type="gene ID" value="Kaladp0039s0724.v1.1"/>
</dbReference>
<dbReference type="InterPro" id="IPR000719">
    <property type="entry name" value="Prot_kinase_dom"/>
</dbReference>
<protein>
    <recommendedName>
        <fullName evidence="3">non-specific serine/threonine protein kinase</fullName>
        <ecNumber evidence="3">2.7.11.1</ecNumber>
    </recommendedName>
</protein>
<proteinExistence type="inferred from homology"/>
<comment type="similarity">
    <text evidence="2">Belongs to the protein kinase superfamily. TKL Ser/Thr protein kinase family. RAF subfamily.</text>
</comment>
<evidence type="ECO:0000256" key="9">
    <source>
        <dbReference type="ARBA" id="ARBA00023136"/>
    </source>
</evidence>
<evidence type="ECO:0000256" key="10">
    <source>
        <dbReference type="ARBA" id="ARBA00047899"/>
    </source>
</evidence>
<dbReference type="InterPro" id="IPR001245">
    <property type="entry name" value="Ser-Thr/Tyr_kinase_cat_dom"/>
</dbReference>
<sequence length="885" mass="97932">MTRMKHLLRKLHIGAGGDPRPVIASDPSPTSASSSSAMETSEAGAIVRRSDRAEEFSFLEEEFQVQLALAISASDPSGSTDPESLQIKEAKRISLGCSAVTSVASSEDGESGVEFLSLRYWNYNFVNYDEKVTDGFYDVYGIISSLSTEGKMPSLAELQVMSVMDKVDYEVIIVNRSVDIELQQLEQKTFLVSMECQAASNDPISNGLIQKIADLVVDRMGGPVSDADEMLKRWTSRRYELWNSLNSIVLPLGCLDVGLSRHRALLFKVLADSINLPCMLVKGSYYTGTDEGAVNLIKINNGSEYIVDLMGAPGTLIPSEANTGIPFPGVDTRVFPSRIERQVDTSLVSIDTIAAGIPTDSDIPKLSNCELAQAFIFEHDFGRLPPLPKSCQGSSGSGGRASSSAQKMKVNDVSDCVISAAKNPRFAQRLHAVLLENGSSPPIDLMSDMDKNQEFQKDHLGGFLSNPEQSLTRSASVQSVGLKSLNNVEFDAEQGHCIDVYRKFEENAKSSDMLVHTDGVIGGMPIGSKNDSLGLNMESSNEQPERSHLRHHSASPKELPAMQDGFINNFGNIRVEQHSERLGIPQDCQPLVSASHRETISSMLRGAEWEIQWEDLHIGDRIGIGSYGEVFHADLNGTEVAVKRFLDQDLTGDALMQFKSEVEMMLRLRHPNVVLFMGAVTRPPNLSILTEYLPRGSLYKLLHNPSYHLDERRRIRMALDVAKGMNCLHTSHPTIVHRDLKSPNLLVDKNWVVKVCDFGLSRLKHQTFLSSKSTAGTPEWMAPEVLKNEPSNEKSDVFSYGVILWELLTLRVPWSELNAMQVVGAVGFQNRRLDIPTDTDPSVAQLISDCWQNEQQLRPSFAEIMQRLKRVTHLRTQKTGYSSRT</sequence>
<name>A0A7N0TLR2_KALFE</name>
<evidence type="ECO:0000313" key="16">
    <source>
        <dbReference type="Proteomes" id="UP000594263"/>
    </source>
</evidence>
<evidence type="ECO:0000256" key="12">
    <source>
        <dbReference type="PROSITE-ProRule" id="PRU10141"/>
    </source>
</evidence>
<evidence type="ECO:0000256" key="1">
    <source>
        <dbReference type="ARBA" id="ARBA00004370"/>
    </source>
</evidence>
<dbReference type="Pfam" id="PF14381">
    <property type="entry name" value="EDR1_CTR1_ARMC3_pept"/>
    <property type="match status" value="1"/>
</dbReference>
<evidence type="ECO:0000256" key="8">
    <source>
        <dbReference type="ARBA" id="ARBA00022840"/>
    </source>
</evidence>
<dbReference type="GO" id="GO:0004674">
    <property type="term" value="F:protein serine/threonine kinase activity"/>
    <property type="evidence" value="ECO:0007669"/>
    <property type="project" value="UniProtKB-KW"/>
</dbReference>
<dbReference type="EC" id="2.7.11.1" evidence="3"/>
<dbReference type="Gene3D" id="3.30.200.20">
    <property type="entry name" value="Phosphorylase Kinase, domain 1"/>
    <property type="match status" value="1"/>
</dbReference>
<dbReference type="PROSITE" id="PS00108">
    <property type="entry name" value="PROTEIN_KINASE_ST"/>
    <property type="match status" value="1"/>
</dbReference>
<dbReference type="PRINTS" id="PR00109">
    <property type="entry name" value="TYRKINASE"/>
</dbReference>
<keyword evidence="4" id="KW-0723">Serine/threonine-protein kinase</keyword>
<dbReference type="AlphaFoldDB" id="A0A7N0TLR2"/>
<feature type="compositionally biased region" description="Low complexity" evidence="13">
    <location>
        <begin position="24"/>
        <end position="43"/>
    </location>
</feature>
<comment type="catalytic activity">
    <reaction evidence="11">
        <text>L-seryl-[protein] + ATP = O-phospho-L-seryl-[protein] + ADP + H(+)</text>
        <dbReference type="Rhea" id="RHEA:17989"/>
        <dbReference type="Rhea" id="RHEA-COMP:9863"/>
        <dbReference type="Rhea" id="RHEA-COMP:11604"/>
        <dbReference type="ChEBI" id="CHEBI:15378"/>
        <dbReference type="ChEBI" id="CHEBI:29999"/>
        <dbReference type="ChEBI" id="CHEBI:30616"/>
        <dbReference type="ChEBI" id="CHEBI:83421"/>
        <dbReference type="ChEBI" id="CHEBI:456216"/>
        <dbReference type="EC" id="2.7.11.1"/>
    </reaction>
</comment>
<dbReference type="Proteomes" id="UP000594263">
    <property type="component" value="Unplaced"/>
</dbReference>
<dbReference type="Gramene" id="Kaladp0039s0724.1.v1.1">
    <property type="protein sequence ID" value="Kaladp0039s0724.1.v1.1"/>
    <property type="gene ID" value="Kaladp0039s0724.v1.1"/>
</dbReference>
<evidence type="ECO:0000256" key="6">
    <source>
        <dbReference type="ARBA" id="ARBA00022741"/>
    </source>
</evidence>
<dbReference type="Gene3D" id="1.10.510.10">
    <property type="entry name" value="Transferase(Phosphotransferase) domain 1"/>
    <property type="match status" value="1"/>
</dbReference>
<keyword evidence="7" id="KW-0418">Kinase</keyword>
<dbReference type="InterPro" id="IPR011009">
    <property type="entry name" value="Kinase-like_dom_sf"/>
</dbReference>
<keyword evidence="16" id="KW-1185">Reference proteome</keyword>
<keyword evidence="9" id="KW-0472">Membrane</keyword>
<dbReference type="OMA" id="VPWKGLN"/>
<comment type="catalytic activity">
    <reaction evidence="10">
        <text>L-threonyl-[protein] + ATP = O-phospho-L-threonyl-[protein] + ADP + H(+)</text>
        <dbReference type="Rhea" id="RHEA:46608"/>
        <dbReference type="Rhea" id="RHEA-COMP:11060"/>
        <dbReference type="Rhea" id="RHEA-COMP:11605"/>
        <dbReference type="ChEBI" id="CHEBI:15378"/>
        <dbReference type="ChEBI" id="CHEBI:30013"/>
        <dbReference type="ChEBI" id="CHEBI:30616"/>
        <dbReference type="ChEBI" id="CHEBI:61977"/>
        <dbReference type="ChEBI" id="CHEBI:456216"/>
        <dbReference type="EC" id="2.7.11.1"/>
    </reaction>
</comment>
<evidence type="ECO:0000256" key="5">
    <source>
        <dbReference type="ARBA" id="ARBA00022679"/>
    </source>
</evidence>
<organism evidence="15 16">
    <name type="scientific">Kalanchoe fedtschenkoi</name>
    <name type="common">Lavender scallops</name>
    <name type="synonym">South American air plant</name>
    <dbReference type="NCBI Taxonomy" id="63787"/>
    <lineage>
        <taxon>Eukaryota</taxon>
        <taxon>Viridiplantae</taxon>
        <taxon>Streptophyta</taxon>
        <taxon>Embryophyta</taxon>
        <taxon>Tracheophyta</taxon>
        <taxon>Spermatophyta</taxon>
        <taxon>Magnoliopsida</taxon>
        <taxon>eudicotyledons</taxon>
        <taxon>Gunneridae</taxon>
        <taxon>Pentapetalae</taxon>
        <taxon>Saxifragales</taxon>
        <taxon>Crassulaceae</taxon>
        <taxon>Kalanchoe</taxon>
    </lineage>
</organism>
<evidence type="ECO:0000259" key="14">
    <source>
        <dbReference type="PROSITE" id="PS50011"/>
    </source>
</evidence>
<dbReference type="PANTHER" id="PTHR44329">
    <property type="entry name" value="SERINE/THREONINE-PROTEIN KINASE TNNI3K-RELATED"/>
    <property type="match status" value="1"/>
</dbReference>
<dbReference type="GO" id="GO:0016020">
    <property type="term" value="C:membrane"/>
    <property type="evidence" value="ECO:0007669"/>
    <property type="project" value="UniProtKB-SubCell"/>
</dbReference>
<dbReference type="PANTHER" id="PTHR44329:SF302">
    <property type="entry name" value="SERINE_THREONINE-PROTEIN KINASE SIS8-RELATED"/>
    <property type="match status" value="1"/>
</dbReference>
<evidence type="ECO:0000256" key="4">
    <source>
        <dbReference type="ARBA" id="ARBA00022527"/>
    </source>
</evidence>
<evidence type="ECO:0000256" key="7">
    <source>
        <dbReference type="ARBA" id="ARBA00022777"/>
    </source>
</evidence>
<dbReference type="InterPro" id="IPR055164">
    <property type="entry name" value="EDR1/CTR1/ARMC3-like_pept-like"/>
</dbReference>
<feature type="compositionally biased region" description="Polar residues" evidence="13">
    <location>
        <begin position="532"/>
        <end position="542"/>
    </location>
</feature>
<dbReference type="Pfam" id="PF07714">
    <property type="entry name" value="PK_Tyr_Ser-Thr"/>
    <property type="match status" value="1"/>
</dbReference>
<dbReference type="SMART" id="SM00220">
    <property type="entry name" value="S_TKc"/>
    <property type="match status" value="1"/>
</dbReference>
<dbReference type="InterPro" id="IPR008271">
    <property type="entry name" value="Ser/Thr_kinase_AS"/>
</dbReference>
<dbReference type="FunFam" id="1.10.510.10:FF:000476">
    <property type="entry name" value="PAS domain-containing protein tyrosine kinase family protein"/>
    <property type="match status" value="1"/>
</dbReference>
<feature type="region of interest" description="Disordered" evidence="13">
    <location>
        <begin position="532"/>
        <end position="555"/>
    </location>
</feature>
<keyword evidence="6 12" id="KW-0547">Nucleotide-binding</keyword>
<keyword evidence="8 12" id="KW-0067">ATP-binding</keyword>
<keyword evidence="5" id="KW-0808">Transferase</keyword>
<evidence type="ECO:0000256" key="2">
    <source>
        <dbReference type="ARBA" id="ARBA00010507"/>
    </source>
</evidence>
<feature type="binding site" evidence="12">
    <location>
        <position position="643"/>
    </location>
    <ligand>
        <name>ATP</name>
        <dbReference type="ChEBI" id="CHEBI:30616"/>
    </ligand>
</feature>